<dbReference type="NCBIfam" id="TIGR00488">
    <property type="entry name" value="bis(5'-nucleosyl)-tetraphosphatase (symmetrical) YqeK"/>
    <property type="match status" value="1"/>
</dbReference>
<dbReference type="GO" id="GO:0046872">
    <property type="term" value="F:metal ion binding"/>
    <property type="evidence" value="ECO:0007669"/>
    <property type="project" value="UniProtKB-KW"/>
</dbReference>
<name>A0A5J4KK81_9CHLR</name>
<keyword evidence="2" id="KW-0547">Nucleotide-binding</keyword>
<evidence type="ECO:0000259" key="4">
    <source>
        <dbReference type="Pfam" id="PF01966"/>
    </source>
</evidence>
<evidence type="ECO:0000313" key="5">
    <source>
        <dbReference type="EMBL" id="GER90148.1"/>
    </source>
</evidence>
<dbReference type="Gene3D" id="1.10.3210.10">
    <property type="entry name" value="Hypothetical protein af1432"/>
    <property type="match status" value="1"/>
</dbReference>
<dbReference type="InterPro" id="IPR051094">
    <property type="entry name" value="Diverse_Catalytic_Enzymes"/>
</dbReference>
<dbReference type="InterPro" id="IPR006674">
    <property type="entry name" value="HD_domain"/>
</dbReference>
<dbReference type="RefSeq" id="WP_198925391.1">
    <property type="nucleotide sequence ID" value="NZ_BKZW01000002.1"/>
</dbReference>
<dbReference type="PANTHER" id="PTHR35795:SF1">
    <property type="entry name" value="BIS(5'-NUCLEOSYL)-TETRAPHOSPHATASE, SYMMETRICAL"/>
    <property type="match status" value="1"/>
</dbReference>
<accession>A0A5J4KK81</accession>
<dbReference type="Proteomes" id="UP000326912">
    <property type="component" value="Unassembled WGS sequence"/>
</dbReference>
<dbReference type="GO" id="GO:0016787">
    <property type="term" value="F:hydrolase activity"/>
    <property type="evidence" value="ECO:0007669"/>
    <property type="project" value="UniProtKB-KW"/>
</dbReference>
<keyword evidence="6" id="KW-1185">Reference proteome</keyword>
<keyword evidence="1" id="KW-0479">Metal-binding</keyword>
<dbReference type="AlphaFoldDB" id="A0A5J4KK81"/>
<dbReference type="GO" id="GO:0000166">
    <property type="term" value="F:nucleotide binding"/>
    <property type="evidence" value="ECO:0007669"/>
    <property type="project" value="UniProtKB-KW"/>
</dbReference>
<evidence type="ECO:0000256" key="2">
    <source>
        <dbReference type="ARBA" id="ARBA00022741"/>
    </source>
</evidence>
<organism evidence="5 6">
    <name type="scientific">Dictyobacter vulcani</name>
    <dbReference type="NCBI Taxonomy" id="2607529"/>
    <lineage>
        <taxon>Bacteria</taxon>
        <taxon>Bacillati</taxon>
        <taxon>Chloroflexota</taxon>
        <taxon>Ktedonobacteria</taxon>
        <taxon>Ktedonobacterales</taxon>
        <taxon>Dictyobacteraceae</taxon>
        <taxon>Dictyobacter</taxon>
    </lineage>
</organism>
<feature type="domain" description="HD" evidence="4">
    <location>
        <begin position="35"/>
        <end position="148"/>
    </location>
</feature>
<dbReference type="InterPro" id="IPR005249">
    <property type="entry name" value="YqeK"/>
</dbReference>
<evidence type="ECO:0000256" key="1">
    <source>
        <dbReference type="ARBA" id="ARBA00022723"/>
    </source>
</evidence>
<dbReference type="SUPFAM" id="SSF109604">
    <property type="entry name" value="HD-domain/PDEase-like"/>
    <property type="match status" value="1"/>
</dbReference>
<comment type="caution">
    <text evidence="5">The sequence shown here is derived from an EMBL/GenBank/DDBJ whole genome shotgun (WGS) entry which is preliminary data.</text>
</comment>
<sequence>MSVLSYELLGNFLLTGEIAQDMPAFLQRHNHAMTAHHCQQVAAECRQVAASTGVSLVQAEIAGWLHDVSAIFPASERAQIAHALGLEVLAEEERCPMIVHQKLSRLMAQEIFGVTDLLILDAIGCHTTLRAQATLLDKVLFVADKLAWDQPGIPPYDRELRAALAQSLDAATSFFVRYLWDRREALLVIHPWLRAAALERGY</sequence>
<protein>
    <submittedName>
        <fullName evidence="5">Haloacid dehalogenase</fullName>
    </submittedName>
</protein>
<keyword evidence="3" id="KW-0378">Hydrolase</keyword>
<evidence type="ECO:0000256" key="3">
    <source>
        <dbReference type="ARBA" id="ARBA00022801"/>
    </source>
</evidence>
<reference evidence="5 6" key="1">
    <citation type="submission" date="2019-10" db="EMBL/GenBank/DDBJ databases">
        <title>Dictyobacter vulcani sp. nov., within the class Ktedonobacteria, isolated from soil of volcanic Mt. Zao.</title>
        <authorList>
            <person name="Zheng Y."/>
            <person name="Wang C.M."/>
            <person name="Sakai Y."/>
            <person name="Abe K."/>
            <person name="Yokota A."/>
            <person name="Yabe S."/>
        </authorList>
    </citation>
    <scope>NUCLEOTIDE SEQUENCE [LARGE SCALE GENOMIC DNA]</scope>
    <source>
        <strain evidence="5 6">W12</strain>
    </source>
</reference>
<dbReference type="PANTHER" id="PTHR35795">
    <property type="entry name" value="SLR1885 PROTEIN"/>
    <property type="match status" value="1"/>
</dbReference>
<proteinExistence type="predicted"/>
<dbReference type="Pfam" id="PF01966">
    <property type="entry name" value="HD"/>
    <property type="match status" value="1"/>
</dbReference>
<gene>
    <name evidence="5" type="ORF">KDW_43100</name>
</gene>
<evidence type="ECO:0000313" key="6">
    <source>
        <dbReference type="Proteomes" id="UP000326912"/>
    </source>
</evidence>
<dbReference type="EMBL" id="BKZW01000002">
    <property type="protein sequence ID" value="GER90148.1"/>
    <property type="molecule type" value="Genomic_DNA"/>
</dbReference>